<feature type="domain" description="DUF4213" evidence="2">
    <location>
        <begin position="28"/>
        <end position="113"/>
    </location>
</feature>
<reference evidence="3 4" key="1">
    <citation type="submission" date="2019-05" db="EMBL/GenBank/DDBJ databases">
        <title>The Complete Genome Sequence of the n-alkane-degrading Desulfoglaeba alkanexedens ALDC reveals multiple alkylsuccinate synthase gene clusters.</title>
        <authorList>
            <person name="Callaghan A.V."/>
            <person name="Davidova I.A."/>
            <person name="Duncan K.E."/>
            <person name="Morris B."/>
            <person name="McInerney M.J."/>
        </authorList>
    </citation>
    <scope>NUCLEOTIDE SEQUENCE [LARGE SCALE GENOMIC DNA]</scope>
    <source>
        <strain evidence="3 4">ALDC</strain>
    </source>
</reference>
<dbReference type="Gene3D" id="3.30.390.100">
    <property type="match status" value="1"/>
</dbReference>
<dbReference type="Pfam" id="PF13938">
    <property type="entry name" value="DUF4213"/>
    <property type="match status" value="1"/>
</dbReference>
<dbReference type="Proteomes" id="UP000298602">
    <property type="component" value="Chromosome"/>
</dbReference>
<dbReference type="InterPro" id="IPR025251">
    <property type="entry name" value="DUF4213"/>
</dbReference>
<evidence type="ECO:0008006" key="5">
    <source>
        <dbReference type="Google" id="ProtNLM"/>
    </source>
</evidence>
<dbReference type="Gene3D" id="3.40.50.11590">
    <property type="match status" value="1"/>
</dbReference>
<reference evidence="3 4" key="2">
    <citation type="submission" date="2019-05" db="EMBL/GenBank/DDBJ databases">
        <authorList>
            <person name="Suflita J.M."/>
            <person name="Marks C.R."/>
        </authorList>
    </citation>
    <scope>NUCLEOTIDE SEQUENCE [LARGE SCALE GENOMIC DNA]</scope>
    <source>
        <strain evidence="3 4">ALDC</strain>
    </source>
</reference>
<sequence length="271" mass="29204">MKTNCTHQDQNFLPSQRPAPSRELKLISELIESIQHPEAVISEVAVGSHFIGIRAEDNGIECVGLASTLGAAVTAEEWRLLDELPGTPLARAAELLKSASAFAISLGAAALNAGLVPPPDLPNLEASTIMAERGKHGETVLVGEFPFTDWLRKEVQTLHLFELRDIPGRTSPALWDEILSRCRVLGLTGTTLITRAMAAYLEKAPQAFTIVIGPTTPLSPVLFSHGADILAGCRVVSPGPVFEAIRQGMSFRDFKKLGVRFLAWPRPGTLA</sequence>
<evidence type="ECO:0000259" key="1">
    <source>
        <dbReference type="Pfam" id="PF04016"/>
    </source>
</evidence>
<dbReference type="RefSeq" id="WP_137424257.1">
    <property type="nucleotide sequence ID" value="NZ_CP040098.1"/>
</dbReference>
<evidence type="ECO:0000313" key="4">
    <source>
        <dbReference type="Proteomes" id="UP000298602"/>
    </source>
</evidence>
<dbReference type="KEGG" id="dax:FDQ92_08780"/>
<name>A0A4P8L5A3_9BACT</name>
<evidence type="ECO:0000313" key="3">
    <source>
        <dbReference type="EMBL" id="QCQ22245.1"/>
    </source>
</evidence>
<organism evidence="3 4">
    <name type="scientific">Desulfoglaeba alkanexedens ALDC</name>
    <dbReference type="NCBI Taxonomy" id="980445"/>
    <lineage>
        <taxon>Bacteria</taxon>
        <taxon>Pseudomonadati</taxon>
        <taxon>Thermodesulfobacteriota</taxon>
        <taxon>Syntrophobacteria</taxon>
        <taxon>Syntrophobacterales</taxon>
        <taxon>Syntrophobacteraceae</taxon>
        <taxon>Desulfoglaeba</taxon>
    </lineage>
</organism>
<dbReference type="SUPFAM" id="SSF159713">
    <property type="entry name" value="Dhaf3308-like"/>
    <property type="match status" value="1"/>
</dbReference>
<dbReference type="OrthoDB" id="9806942at2"/>
<accession>A0A4P8L5A3</accession>
<proteinExistence type="predicted"/>
<dbReference type="Pfam" id="PF04016">
    <property type="entry name" value="DUF364"/>
    <property type="match status" value="1"/>
</dbReference>
<dbReference type="AlphaFoldDB" id="A0A4P8L5A3"/>
<evidence type="ECO:0000259" key="2">
    <source>
        <dbReference type="Pfam" id="PF13938"/>
    </source>
</evidence>
<gene>
    <name evidence="3" type="ORF">FDQ92_08780</name>
</gene>
<dbReference type="InterPro" id="IPR007161">
    <property type="entry name" value="DUF364"/>
</dbReference>
<dbReference type="EMBL" id="CP040098">
    <property type="protein sequence ID" value="QCQ22245.1"/>
    <property type="molecule type" value="Genomic_DNA"/>
</dbReference>
<keyword evidence="4" id="KW-1185">Reference proteome</keyword>
<protein>
    <recommendedName>
        <fullName evidence="5">DUF364 domain-containing protein</fullName>
    </recommendedName>
</protein>
<feature type="domain" description="Putative heavy-metal chelation" evidence="1">
    <location>
        <begin position="131"/>
        <end position="258"/>
    </location>
</feature>